<dbReference type="InterPro" id="IPR058533">
    <property type="entry name" value="Cation_efflux_TM"/>
</dbReference>
<evidence type="ECO:0000256" key="6">
    <source>
        <dbReference type="SAM" id="Phobius"/>
    </source>
</evidence>
<dbReference type="GO" id="GO:0008324">
    <property type="term" value="F:monoatomic cation transmembrane transporter activity"/>
    <property type="evidence" value="ECO:0007669"/>
    <property type="project" value="InterPro"/>
</dbReference>
<organism evidence="8 9">
    <name type="scientific">Methylobacterium terricola</name>
    <dbReference type="NCBI Taxonomy" id="2583531"/>
    <lineage>
        <taxon>Bacteria</taxon>
        <taxon>Pseudomonadati</taxon>
        <taxon>Pseudomonadota</taxon>
        <taxon>Alphaproteobacteria</taxon>
        <taxon>Hyphomicrobiales</taxon>
        <taxon>Methylobacteriaceae</taxon>
        <taxon>Methylobacterium</taxon>
    </lineage>
</organism>
<keyword evidence="3 6" id="KW-1133">Transmembrane helix</keyword>
<protein>
    <submittedName>
        <fullName evidence="8">Cation transporter</fullName>
    </submittedName>
</protein>
<dbReference type="GO" id="GO:0016020">
    <property type="term" value="C:membrane"/>
    <property type="evidence" value="ECO:0007669"/>
    <property type="project" value="UniProtKB-SubCell"/>
</dbReference>
<feature type="transmembrane region" description="Helical" evidence="6">
    <location>
        <begin position="183"/>
        <end position="204"/>
    </location>
</feature>
<feature type="transmembrane region" description="Helical" evidence="6">
    <location>
        <begin position="98"/>
        <end position="121"/>
    </location>
</feature>
<keyword evidence="4 6" id="KW-0472">Membrane</keyword>
<sequence>MIPSWSCPPARLFVGGCVQSSRSGRAAQAPARHGTDAGFPRPDPLARIPLAASPWPDPLARSARPGHRRPVPSWRRGLTPVTSSDTDPGLRATVQRVALLNLGYFGIEAVVAVAIGSVALVADSVDFLEDAALNLLIVAGLGWRPAARARLGAVMAGILLLPGLAALWTAWQKIGAFTAPDPVPLTLTGLGALAVNVACAAMLARHREGRGSLTRAAFLSARNDAVANVAIVAAGLVTAATLSTWPGFAPWPDLVVGLGIAAMNADAALEIWQAAAAERRAAREAA</sequence>
<dbReference type="OrthoDB" id="9799649at2"/>
<feature type="transmembrane region" description="Helical" evidence="6">
    <location>
        <begin position="127"/>
        <end position="144"/>
    </location>
</feature>
<proteinExistence type="predicted"/>
<comment type="caution">
    <text evidence="8">The sequence shown here is derived from an EMBL/GenBank/DDBJ whole genome shotgun (WGS) entry which is preliminary data.</text>
</comment>
<dbReference type="Gene3D" id="1.20.1510.10">
    <property type="entry name" value="Cation efflux protein transmembrane domain"/>
    <property type="match status" value="1"/>
</dbReference>
<keyword evidence="9" id="KW-1185">Reference proteome</keyword>
<name>A0A5C4LFM4_9HYPH</name>
<dbReference type="EMBL" id="VDDA01000006">
    <property type="protein sequence ID" value="TNC12396.1"/>
    <property type="molecule type" value="Genomic_DNA"/>
</dbReference>
<feature type="domain" description="Cation efflux protein transmembrane" evidence="7">
    <location>
        <begin position="97"/>
        <end position="271"/>
    </location>
</feature>
<comment type="subcellular location">
    <subcellularLocation>
        <location evidence="1">Membrane</location>
        <topology evidence="1">Multi-pass membrane protein</topology>
    </subcellularLocation>
</comment>
<evidence type="ECO:0000259" key="7">
    <source>
        <dbReference type="Pfam" id="PF01545"/>
    </source>
</evidence>
<evidence type="ECO:0000256" key="2">
    <source>
        <dbReference type="ARBA" id="ARBA00022692"/>
    </source>
</evidence>
<feature type="region of interest" description="Disordered" evidence="5">
    <location>
        <begin position="61"/>
        <end position="86"/>
    </location>
</feature>
<gene>
    <name evidence="8" type="ORF">FF100_16370</name>
</gene>
<dbReference type="Proteomes" id="UP000305267">
    <property type="component" value="Unassembled WGS sequence"/>
</dbReference>
<dbReference type="SUPFAM" id="SSF161111">
    <property type="entry name" value="Cation efflux protein transmembrane domain-like"/>
    <property type="match status" value="1"/>
</dbReference>
<evidence type="ECO:0000313" key="8">
    <source>
        <dbReference type="EMBL" id="TNC12396.1"/>
    </source>
</evidence>
<evidence type="ECO:0000313" key="9">
    <source>
        <dbReference type="Proteomes" id="UP000305267"/>
    </source>
</evidence>
<dbReference type="AlphaFoldDB" id="A0A5C4LFM4"/>
<dbReference type="InterPro" id="IPR027469">
    <property type="entry name" value="Cation_efflux_TMD_sf"/>
</dbReference>
<evidence type="ECO:0000256" key="4">
    <source>
        <dbReference type="ARBA" id="ARBA00023136"/>
    </source>
</evidence>
<evidence type="ECO:0000256" key="5">
    <source>
        <dbReference type="SAM" id="MobiDB-lite"/>
    </source>
</evidence>
<reference evidence="8 9" key="1">
    <citation type="submission" date="2019-06" db="EMBL/GenBank/DDBJ databases">
        <title>Genome of Methylobacterium sp. 17Sr1-39.</title>
        <authorList>
            <person name="Seo T."/>
        </authorList>
    </citation>
    <scope>NUCLEOTIDE SEQUENCE [LARGE SCALE GENOMIC DNA]</scope>
    <source>
        <strain evidence="8 9">17Sr1-39</strain>
    </source>
</reference>
<feature type="transmembrane region" description="Helical" evidence="6">
    <location>
        <begin position="225"/>
        <end position="248"/>
    </location>
</feature>
<accession>A0A5C4LFM4</accession>
<evidence type="ECO:0000256" key="1">
    <source>
        <dbReference type="ARBA" id="ARBA00004141"/>
    </source>
</evidence>
<feature type="transmembrane region" description="Helical" evidence="6">
    <location>
        <begin position="151"/>
        <end position="171"/>
    </location>
</feature>
<evidence type="ECO:0000256" key="3">
    <source>
        <dbReference type="ARBA" id="ARBA00022989"/>
    </source>
</evidence>
<dbReference type="Pfam" id="PF01545">
    <property type="entry name" value="Cation_efflux"/>
    <property type="match status" value="1"/>
</dbReference>
<keyword evidence="2 6" id="KW-0812">Transmembrane</keyword>